<dbReference type="AlphaFoldDB" id="A0A849C094"/>
<evidence type="ECO:0000313" key="2">
    <source>
        <dbReference type="Proteomes" id="UP000586827"/>
    </source>
</evidence>
<dbReference type="InterPro" id="IPR027417">
    <property type="entry name" value="P-loop_NTPase"/>
</dbReference>
<evidence type="ECO:0000313" key="1">
    <source>
        <dbReference type="EMBL" id="NNH71028.1"/>
    </source>
</evidence>
<dbReference type="Proteomes" id="UP000586827">
    <property type="component" value="Unassembled WGS sequence"/>
</dbReference>
<gene>
    <name evidence="1" type="ORF">HLB23_14335</name>
</gene>
<protein>
    <submittedName>
        <fullName evidence="1">Kinase</fullName>
    </submittedName>
</protein>
<accession>A0A849C094</accession>
<comment type="caution">
    <text evidence="1">The sequence shown here is derived from an EMBL/GenBank/DDBJ whole genome shotgun (WGS) entry which is preliminary data.</text>
</comment>
<dbReference type="GO" id="GO:0016301">
    <property type="term" value="F:kinase activity"/>
    <property type="evidence" value="ECO:0007669"/>
    <property type="project" value="UniProtKB-KW"/>
</dbReference>
<name>A0A849C094_9NOCA</name>
<dbReference type="NCBIfam" id="NF005253">
    <property type="entry name" value="PRK06762.1-4"/>
    <property type="match status" value="1"/>
</dbReference>
<proteinExistence type="predicted"/>
<reference evidence="1 2" key="1">
    <citation type="submission" date="2020-05" db="EMBL/GenBank/DDBJ databases">
        <title>MicrobeNet Type strains.</title>
        <authorList>
            <person name="Nicholson A.C."/>
        </authorList>
    </citation>
    <scope>NUCLEOTIDE SEQUENCE [LARGE SCALE GENOMIC DNA]</scope>
    <source>
        <strain evidence="1 2">JCM 3224</strain>
    </source>
</reference>
<dbReference type="Pfam" id="PF13671">
    <property type="entry name" value="AAA_33"/>
    <property type="match status" value="1"/>
</dbReference>
<dbReference type="EMBL" id="JABELX010000004">
    <property type="protein sequence ID" value="NNH71028.1"/>
    <property type="molecule type" value="Genomic_DNA"/>
</dbReference>
<keyword evidence="1" id="KW-0418">Kinase</keyword>
<keyword evidence="1" id="KW-0808">Transferase</keyword>
<dbReference type="SUPFAM" id="SSF52540">
    <property type="entry name" value="P-loop containing nucleoside triphosphate hydrolases"/>
    <property type="match status" value="1"/>
</dbReference>
<dbReference type="Gene3D" id="3.40.50.300">
    <property type="entry name" value="P-loop containing nucleotide triphosphate hydrolases"/>
    <property type="match status" value="1"/>
</dbReference>
<sequence length="176" mass="19790">MSVLVVIRGNSGSGKSTVSRAVQQRFPRASCLVVSQDTVRRHMLRELDTPTAVNGDLIEHIAAFGLAHGLIVIVEGILDADRYGRMLERLTASAAHVLHYCFDLSFEETLRRHAGRAQSQEFTPEQMAQWYHGWQPLLFVDEVRIDATWSLEAVVDRIDRDIRGAWALTRPPVTTP</sequence>
<keyword evidence="2" id="KW-1185">Reference proteome</keyword>
<organism evidence="1 2">
    <name type="scientific">Nocardia uniformis</name>
    <dbReference type="NCBI Taxonomy" id="53432"/>
    <lineage>
        <taxon>Bacteria</taxon>
        <taxon>Bacillati</taxon>
        <taxon>Actinomycetota</taxon>
        <taxon>Actinomycetes</taxon>
        <taxon>Mycobacteriales</taxon>
        <taxon>Nocardiaceae</taxon>
        <taxon>Nocardia</taxon>
    </lineage>
</organism>